<gene>
    <name evidence="3" type="ORF">METZ01_LOCUS52650</name>
</gene>
<dbReference type="SUPFAM" id="SSF53756">
    <property type="entry name" value="UDP-Glycosyltransferase/glycogen phosphorylase"/>
    <property type="match status" value="1"/>
</dbReference>
<dbReference type="GO" id="GO:0016757">
    <property type="term" value="F:glycosyltransferase activity"/>
    <property type="evidence" value="ECO:0007669"/>
    <property type="project" value="InterPro"/>
</dbReference>
<name>A0A381S6W9_9ZZZZ</name>
<evidence type="ECO:0000259" key="1">
    <source>
        <dbReference type="Pfam" id="PF00534"/>
    </source>
</evidence>
<dbReference type="CDD" id="cd03801">
    <property type="entry name" value="GT4_PimA-like"/>
    <property type="match status" value="1"/>
</dbReference>
<accession>A0A381S6W9</accession>
<dbReference type="EMBL" id="UINC01002737">
    <property type="protein sequence ID" value="SUZ99796.1"/>
    <property type="molecule type" value="Genomic_DNA"/>
</dbReference>
<feature type="domain" description="Glycosyltransferase subfamily 4-like N-terminal" evidence="2">
    <location>
        <begin position="17"/>
        <end position="177"/>
    </location>
</feature>
<dbReference type="PANTHER" id="PTHR45947:SF3">
    <property type="entry name" value="SULFOQUINOVOSYL TRANSFERASE SQD2"/>
    <property type="match status" value="1"/>
</dbReference>
<dbReference type="InterPro" id="IPR028098">
    <property type="entry name" value="Glyco_trans_4-like_N"/>
</dbReference>
<evidence type="ECO:0008006" key="4">
    <source>
        <dbReference type="Google" id="ProtNLM"/>
    </source>
</evidence>
<evidence type="ECO:0000259" key="2">
    <source>
        <dbReference type="Pfam" id="PF13439"/>
    </source>
</evidence>
<evidence type="ECO:0000313" key="3">
    <source>
        <dbReference type="EMBL" id="SUZ99796.1"/>
    </source>
</evidence>
<organism evidence="3">
    <name type="scientific">marine metagenome</name>
    <dbReference type="NCBI Taxonomy" id="408172"/>
    <lineage>
        <taxon>unclassified sequences</taxon>
        <taxon>metagenomes</taxon>
        <taxon>ecological metagenomes</taxon>
    </lineage>
</organism>
<feature type="domain" description="Glycosyl transferase family 1" evidence="1">
    <location>
        <begin position="187"/>
        <end position="345"/>
    </location>
</feature>
<dbReference type="InterPro" id="IPR050194">
    <property type="entry name" value="Glycosyltransferase_grp1"/>
</dbReference>
<dbReference type="Pfam" id="PF13439">
    <property type="entry name" value="Glyco_transf_4"/>
    <property type="match status" value="1"/>
</dbReference>
<proteinExistence type="predicted"/>
<dbReference type="InterPro" id="IPR001296">
    <property type="entry name" value="Glyco_trans_1"/>
</dbReference>
<dbReference type="Gene3D" id="3.40.50.2000">
    <property type="entry name" value="Glycogen Phosphorylase B"/>
    <property type="match status" value="2"/>
</dbReference>
<protein>
    <recommendedName>
        <fullName evidence="4">Glycosyl transferase family 1 domain-containing protein</fullName>
    </recommendedName>
</protein>
<reference evidence="3" key="1">
    <citation type="submission" date="2018-05" db="EMBL/GenBank/DDBJ databases">
        <authorList>
            <person name="Lanie J.A."/>
            <person name="Ng W.-L."/>
            <person name="Kazmierczak K.M."/>
            <person name="Andrzejewski T.M."/>
            <person name="Davidsen T.M."/>
            <person name="Wayne K.J."/>
            <person name="Tettelin H."/>
            <person name="Glass J.I."/>
            <person name="Rusch D."/>
            <person name="Podicherti R."/>
            <person name="Tsui H.-C.T."/>
            <person name="Winkler M.E."/>
        </authorList>
    </citation>
    <scope>NUCLEOTIDE SEQUENCE</scope>
</reference>
<dbReference type="Pfam" id="PF00534">
    <property type="entry name" value="Glycos_transf_1"/>
    <property type="match status" value="1"/>
</dbReference>
<sequence length="369" mass="41409">MRILVVNWLDRENPLAGGAEIHLHETFSRMVQLGHKVTLLTSGWSGCAARVDLDGIDIHRTGARYTFLFAAAAYYLRHLSRESFDVVVEDLNKVPLFTPCWTRSRIVLLVHHLFGLTAFEEARIPIASATWLLERPIPWIFANTPTIAVSESTKKDLVKRGLHPEQIKVIPNGIDLDWYTPHPNHARSADPTVLYLGRLKKYKRVDLLLHAIDKLAQQGVEVTLKIAGTGDDLRRLESLCIKLDITNQVDFMGYVSEKKKLELLQTCWLHVLTSSKEGWGISCLESSACGTPTVASDSPGLRESVVSGETGLLVPHGDQQKLTLAIGSLLSDHQARKEMGRRGRRFAERYSWDNSARAMEDFLTRLVAQ</sequence>
<dbReference type="PANTHER" id="PTHR45947">
    <property type="entry name" value="SULFOQUINOVOSYL TRANSFERASE SQD2"/>
    <property type="match status" value="1"/>
</dbReference>
<dbReference type="AlphaFoldDB" id="A0A381S6W9"/>